<proteinExistence type="predicted"/>
<dbReference type="EMBL" id="CACSLK010027831">
    <property type="protein sequence ID" value="CAA0830681.1"/>
    <property type="molecule type" value="Genomic_DNA"/>
</dbReference>
<evidence type="ECO:0000313" key="1">
    <source>
        <dbReference type="EMBL" id="CAA0830681.1"/>
    </source>
</evidence>
<evidence type="ECO:0000313" key="2">
    <source>
        <dbReference type="Proteomes" id="UP001153555"/>
    </source>
</evidence>
<keyword evidence="2" id="KW-1185">Reference proteome</keyword>
<comment type="caution">
    <text evidence="1">The sequence shown here is derived from an EMBL/GenBank/DDBJ whole genome shotgun (WGS) entry which is preliminary data.</text>
</comment>
<gene>
    <name evidence="1" type="ORF">SHERM_26073</name>
</gene>
<dbReference type="Proteomes" id="UP001153555">
    <property type="component" value="Unassembled WGS sequence"/>
</dbReference>
<organism evidence="1 2">
    <name type="scientific">Striga hermonthica</name>
    <name type="common">Purple witchweed</name>
    <name type="synonym">Buchnera hermonthica</name>
    <dbReference type="NCBI Taxonomy" id="68872"/>
    <lineage>
        <taxon>Eukaryota</taxon>
        <taxon>Viridiplantae</taxon>
        <taxon>Streptophyta</taxon>
        <taxon>Embryophyta</taxon>
        <taxon>Tracheophyta</taxon>
        <taxon>Spermatophyta</taxon>
        <taxon>Magnoliopsida</taxon>
        <taxon>eudicotyledons</taxon>
        <taxon>Gunneridae</taxon>
        <taxon>Pentapetalae</taxon>
        <taxon>asterids</taxon>
        <taxon>lamiids</taxon>
        <taxon>Lamiales</taxon>
        <taxon>Orobanchaceae</taxon>
        <taxon>Buchnereae</taxon>
        <taxon>Striga</taxon>
    </lineage>
</organism>
<dbReference type="PANTHER" id="PTHR11439">
    <property type="entry name" value="GAG-POL-RELATED RETROTRANSPOSON"/>
    <property type="match status" value="1"/>
</dbReference>
<protein>
    <submittedName>
        <fullName evidence="1">Cysteine-rich RLK (RECEPTOR-like protein kinase) 8</fullName>
    </submittedName>
</protein>
<keyword evidence="1" id="KW-0808">Transferase</keyword>
<dbReference type="GO" id="GO:0016301">
    <property type="term" value="F:kinase activity"/>
    <property type="evidence" value="ECO:0007669"/>
    <property type="project" value="UniProtKB-KW"/>
</dbReference>
<keyword evidence="1" id="KW-0418">Kinase</keyword>
<dbReference type="AlphaFoldDB" id="A0A9N7NHA2"/>
<dbReference type="CDD" id="cd09272">
    <property type="entry name" value="RNase_HI_RT_Ty1"/>
    <property type="match status" value="1"/>
</dbReference>
<dbReference type="OrthoDB" id="3344688at2759"/>
<reference evidence="1" key="1">
    <citation type="submission" date="2019-12" db="EMBL/GenBank/DDBJ databases">
        <authorList>
            <person name="Scholes J."/>
        </authorList>
    </citation>
    <scope>NUCLEOTIDE SEQUENCE</scope>
</reference>
<sequence length="240" mass="27943">MKLIGDFEKELAKSFDMKDVVPAKKILGMQIMRDRKSKMLWLSQERANKFLSFGKGKPVWEVVKWILRYLKCSANKFLSFGKGKPVLEGYIDADMEGDLDSRKFTLGLVFTFAGGAVSWQSELQKYVALSTTEVEYIAMTKARKEMIWLKRFLQQLGKKQKRYDIHCDSQSALDLSKNVMYHSRTKHIDVRYHWLRQVVEEQQFKLEKIHTDENPADMMTKVVTGGKFHLCLELIGIICM</sequence>
<dbReference type="PANTHER" id="PTHR11439:SF467">
    <property type="entry name" value="INTEGRASE CATALYTIC DOMAIN-CONTAINING PROTEIN"/>
    <property type="match status" value="1"/>
</dbReference>
<name>A0A9N7NHA2_STRHE</name>
<accession>A0A9N7NHA2</accession>